<sequence length="676" mass="75627">MLAAFQSVIAACIVGQILGVGSIYPTEHRQQPEFQRDSNRTSNFLASDEVWVPGTTTLVTMRMVGEPLDIAVRLLNGPASFGQPKLYLMVKCSQSDSFVTAELFTGFTEPISATGENNNKLGRVFCKHRQPFSVQPVQSRSNQFRLKLIDNAGRVPFEESLDLSAEIAVRAAYNRLELTSSSLLIYNWDSLLSFDDEADDQSFSGGSAPKNQHQILSKEAIDYLSFHFDYLHGSKFKKVPFLHDRFAKMVQKSSLVVRSSLVFSVIVRYNSSSCWDVWAPRSDIVVSSGDPDFGSNSTYIQSNLKPCYYLDLRTGVLEVNGHCMNGRVDKAARLIKNDTQVVLTCYRISASNKAWRYNALKPVKVNYMDLRSFLVDIRSGLFLEVFNNFESYKRFVKKCHTSFDKIEVQLFSGMIDVILQVPVVCSIIQRVFHNGTVCAGQVGGDGFRNCSQYSVSKFYSAIRFDGMLSTKHAGVYTFATEDTVFKFIVTVISLPLFRTDAQSGDLQAESMVTELVQLFNLSCTAFYSSVSPVSLRPSFLVNVDFNLVKMAVHEFTQYLGTAPQKLEVKRSDDNNSSSRLQLYMPYVENPGDKANAFVVRCRASLTAAVTKKLLGTSVEYSTETRGIVRFTNQVRNFRNYMMSKDVSSAVHIDIALLTTSMCFSIVVSSLTVIDMG</sequence>
<proteinExistence type="predicted"/>
<feature type="chain" id="PRO_5012424619" evidence="1">
    <location>
        <begin position="20"/>
        <end position="676"/>
    </location>
</feature>
<gene>
    <name evidence="2" type="ORF">BOX15_Mlig008635g1</name>
</gene>
<evidence type="ECO:0000256" key="1">
    <source>
        <dbReference type="SAM" id="SignalP"/>
    </source>
</evidence>
<name>A0A267H342_9PLAT</name>
<dbReference type="EMBL" id="NIVC01000068">
    <property type="protein sequence ID" value="PAA91929.1"/>
    <property type="molecule type" value="Genomic_DNA"/>
</dbReference>
<dbReference type="AlphaFoldDB" id="A0A267H342"/>
<accession>A0A267H342</accession>
<protein>
    <submittedName>
        <fullName evidence="2">Uncharacterized protein</fullName>
    </submittedName>
</protein>
<keyword evidence="1" id="KW-0732">Signal</keyword>
<reference evidence="2 3" key="1">
    <citation type="submission" date="2017-06" db="EMBL/GenBank/DDBJ databases">
        <title>A platform for efficient transgenesis in Macrostomum lignano, a flatworm model organism for stem cell research.</title>
        <authorList>
            <person name="Berezikov E."/>
        </authorList>
    </citation>
    <scope>NUCLEOTIDE SEQUENCE [LARGE SCALE GENOMIC DNA]</scope>
    <source>
        <strain evidence="2">DV1</strain>
        <tissue evidence="2">Whole organism</tissue>
    </source>
</reference>
<evidence type="ECO:0000313" key="2">
    <source>
        <dbReference type="EMBL" id="PAA91929.1"/>
    </source>
</evidence>
<keyword evidence="3" id="KW-1185">Reference proteome</keyword>
<dbReference type="Proteomes" id="UP000215902">
    <property type="component" value="Unassembled WGS sequence"/>
</dbReference>
<comment type="caution">
    <text evidence="2">The sequence shown here is derived from an EMBL/GenBank/DDBJ whole genome shotgun (WGS) entry which is preliminary data.</text>
</comment>
<feature type="signal peptide" evidence="1">
    <location>
        <begin position="1"/>
        <end position="19"/>
    </location>
</feature>
<organism evidence="2 3">
    <name type="scientific">Macrostomum lignano</name>
    <dbReference type="NCBI Taxonomy" id="282301"/>
    <lineage>
        <taxon>Eukaryota</taxon>
        <taxon>Metazoa</taxon>
        <taxon>Spiralia</taxon>
        <taxon>Lophotrochozoa</taxon>
        <taxon>Platyhelminthes</taxon>
        <taxon>Rhabditophora</taxon>
        <taxon>Macrostomorpha</taxon>
        <taxon>Macrostomida</taxon>
        <taxon>Macrostomidae</taxon>
        <taxon>Macrostomum</taxon>
    </lineage>
</organism>
<evidence type="ECO:0000313" key="3">
    <source>
        <dbReference type="Proteomes" id="UP000215902"/>
    </source>
</evidence>